<keyword evidence="4" id="KW-1003">Cell membrane</keyword>
<evidence type="ECO:0000256" key="2">
    <source>
        <dbReference type="ARBA" id="ARBA00007069"/>
    </source>
</evidence>
<dbReference type="RefSeq" id="WP_027704594.1">
    <property type="nucleotide sequence ID" value="NZ_AP018933.1"/>
</dbReference>
<proteinExistence type="inferred from homology"/>
<feature type="transmembrane region" description="Helical" evidence="8">
    <location>
        <begin position="240"/>
        <end position="261"/>
    </location>
</feature>
<keyword evidence="11" id="KW-1185">Reference proteome</keyword>
<dbReference type="STRING" id="1123510.GCA_000620025_00615"/>
<dbReference type="EMBL" id="AP018933">
    <property type="protein sequence ID" value="BBG29198.1"/>
    <property type="molecule type" value="Genomic_DNA"/>
</dbReference>
<feature type="transmembrane region" description="Helical" evidence="8">
    <location>
        <begin position="12"/>
        <end position="33"/>
    </location>
</feature>
<evidence type="ECO:0000313" key="10">
    <source>
        <dbReference type="EMBL" id="BBG29198.1"/>
    </source>
</evidence>
<evidence type="ECO:0000313" key="11">
    <source>
        <dbReference type="Proteomes" id="UP000267342"/>
    </source>
</evidence>
<dbReference type="InterPro" id="IPR000515">
    <property type="entry name" value="MetI-like"/>
</dbReference>
<dbReference type="GO" id="GO:0055085">
    <property type="term" value="P:transmembrane transport"/>
    <property type="evidence" value="ECO:0007669"/>
    <property type="project" value="InterPro"/>
</dbReference>
<dbReference type="KEGG" id="zpl:ZBT109_0409"/>
<sequence>MKRRSFHPWLASCWWAAMVFFYLPLIIVVIFSFNSINSATHFAGFSLRWYQQLLGNEQIITALRNSMVLAVGSSCLALVLGTLLGYGLYRHRGKRVGWLIALIYLPIVMPDVVFGIADMSFFVRLNSWTGLFAPGLTTMLLAHVTFQIPFVALLIYSRFVGLDPTLFDAAKDLYANPWKRMQLFILPSLKPSLVAGFFLAFTLSFDDFVISFFTSGPESVTLPIYIWGAIRRGVSPEINAIGALMIGGGLLAALGSMVVTLRVQRRQAERPLVKATP</sequence>
<keyword evidence="3 8" id="KW-0813">Transport</keyword>
<feature type="transmembrane region" description="Helical" evidence="8">
    <location>
        <begin position="136"/>
        <end position="156"/>
    </location>
</feature>
<dbReference type="CDD" id="cd06261">
    <property type="entry name" value="TM_PBP2"/>
    <property type="match status" value="1"/>
</dbReference>
<accession>A0A348HC46</accession>
<dbReference type="Proteomes" id="UP000267342">
    <property type="component" value="Chromosome"/>
</dbReference>
<protein>
    <submittedName>
        <fullName evidence="10">ABC-type spermidine/putrescine transport system</fullName>
    </submittedName>
</protein>
<evidence type="ECO:0000256" key="1">
    <source>
        <dbReference type="ARBA" id="ARBA00004651"/>
    </source>
</evidence>
<dbReference type="InterPro" id="IPR051789">
    <property type="entry name" value="Bact_Polyamine_Transport"/>
</dbReference>
<dbReference type="AlphaFoldDB" id="A0A348HC46"/>
<evidence type="ECO:0000259" key="9">
    <source>
        <dbReference type="PROSITE" id="PS50928"/>
    </source>
</evidence>
<dbReference type="OrthoDB" id="9782004at2"/>
<dbReference type="Gene3D" id="1.10.3720.10">
    <property type="entry name" value="MetI-like"/>
    <property type="match status" value="1"/>
</dbReference>
<gene>
    <name evidence="10" type="ORF">ZBT109_0409</name>
</gene>
<keyword evidence="7 8" id="KW-0472">Membrane</keyword>
<reference evidence="10 11" key="1">
    <citation type="submission" date="2018-09" db="EMBL/GenBank/DDBJ databases">
        <title>Zymobacter palmae IAM14233 (=T109) whole genome analysis.</title>
        <authorList>
            <person name="Yanase H."/>
        </authorList>
    </citation>
    <scope>NUCLEOTIDE SEQUENCE [LARGE SCALE GENOMIC DNA]</scope>
    <source>
        <strain evidence="10 11">IAM14233</strain>
    </source>
</reference>
<feature type="transmembrane region" description="Helical" evidence="8">
    <location>
        <begin position="96"/>
        <end position="116"/>
    </location>
</feature>
<dbReference type="PANTHER" id="PTHR43848">
    <property type="entry name" value="PUTRESCINE TRANSPORT SYSTEM PERMEASE PROTEIN POTI"/>
    <property type="match status" value="1"/>
</dbReference>
<dbReference type="SUPFAM" id="SSF161098">
    <property type="entry name" value="MetI-like"/>
    <property type="match status" value="1"/>
</dbReference>
<comment type="similarity">
    <text evidence="2">Belongs to the binding-protein-dependent transport system permease family. CysTW subfamily.</text>
</comment>
<evidence type="ECO:0000256" key="6">
    <source>
        <dbReference type="ARBA" id="ARBA00022989"/>
    </source>
</evidence>
<keyword evidence="5 8" id="KW-0812">Transmembrane</keyword>
<dbReference type="PROSITE" id="PS50928">
    <property type="entry name" value="ABC_TM1"/>
    <property type="match status" value="1"/>
</dbReference>
<keyword evidence="6 8" id="KW-1133">Transmembrane helix</keyword>
<comment type="subcellular location">
    <subcellularLocation>
        <location evidence="1 8">Cell membrane</location>
        <topology evidence="1 8">Multi-pass membrane protein</topology>
    </subcellularLocation>
</comment>
<dbReference type="PANTHER" id="PTHR43848:SF2">
    <property type="entry name" value="PUTRESCINE TRANSPORT SYSTEM PERMEASE PROTEIN POTI"/>
    <property type="match status" value="1"/>
</dbReference>
<evidence type="ECO:0000256" key="8">
    <source>
        <dbReference type="RuleBase" id="RU363032"/>
    </source>
</evidence>
<feature type="transmembrane region" description="Helical" evidence="8">
    <location>
        <begin position="67"/>
        <end position="89"/>
    </location>
</feature>
<feature type="domain" description="ABC transmembrane type-1" evidence="9">
    <location>
        <begin position="63"/>
        <end position="263"/>
    </location>
</feature>
<evidence type="ECO:0000256" key="3">
    <source>
        <dbReference type="ARBA" id="ARBA00022448"/>
    </source>
</evidence>
<organism evidence="10 11">
    <name type="scientific">Zymobacter palmae</name>
    <dbReference type="NCBI Taxonomy" id="33074"/>
    <lineage>
        <taxon>Bacteria</taxon>
        <taxon>Pseudomonadati</taxon>
        <taxon>Pseudomonadota</taxon>
        <taxon>Gammaproteobacteria</taxon>
        <taxon>Oceanospirillales</taxon>
        <taxon>Halomonadaceae</taxon>
        <taxon>Zymobacter group</taxon>
        <taxon>Zymobacter</taxon>
    </lineage>
</organism>
<dbReference type="GO" id="GO:0005886">
    <property type="term" value="C:plasma membrane"/>
    <property type="evidence" value="ECO:0007669"/>
    <property type="project" value="UniProtKB-SubCell"/>
</dbReference>
<dbReference type="Pfam" id="PF00528">
    <property type="entry name" value="BPD_transp_1"/>
    <property type="match status" value="1"/>
</dbReference>
<dbReference type="InterPro" id="IPR035906">
    <property type="entry name" value="MetI-like_sf"/>
</dbReference>
<evidence type="ECO:0000256" key="7">
    <source>
        <dbReference type="ARBA" id="ARBA00023136"/>
    </source>
</evidence>
<evidence type="ECO:0000256" key="4">
    <source>
        <dbReference type="ARBA" id="ARBA00022475"/>
    </source>
</evidence>
<feature type="transmembrane region" description="Helical" evidence="8">
    <location>
        <begin position="183"/>
        <end position="205"/>
    </location>
</feature>
<evidence type="ECO:0000256" key="5">
    <source>
        <dbReference type="ARBA" id="ARBA00022692"/>
    </source>
</evidence>
<name>A0A348HC46_9GAMM</name>